<evidence type="ECO:0000256" key="1">
    <source>
        <dbReference type="ARBA" id="ARBA00000832"/>
    </source>
</evidence>
<dbReference type="Pfam" id="PF01182">
    <property type="entry name" value="Glucosamine_iso"/>
    <property type="match status" value="1"/>
</dbReference>
<evidence type="ECO:0000259" key="7">
    <source>
        <dbReference type="Pfam" id="PF01182"/>
    </source>
</evidence>
<comment type="pathway">
    <text evidence="2 6">Carbohydrate degradation; pentose phosphate pathway; D-ribulose 5-phosphate from D-glucose 6-phosphate (oxidative stage): step 2/3.</text>
</comment>
<dbReference type="FunFam" id="3.40.50.1360:FF:000005">
    <property type="entry name" value="6-phosphogluconolactonase"/>
    <property type="match status" value="1"/>
</dbReference>
<dbReference type="OrthoDB" id="432544at2759"/>
<comment type="similarity">
    <text evidence="3 6">Belongs to the glucosamine/galactosamine-6-phosphate isomerase family. 6-phosphogluconolactonase subfamily.</text>
</comment>
<dbReference type="NCBIfam" id="TIGR01198">
    <property type="entry name" value="pgl"/>
    <property type="match status" value="1"/>
</dbReference>
<protein>
    <recommendedName>
        <fullName evidence="4 6">6-phosphogluconolactonase</fullName>
        <shortName evidence="6">6PGL</shortName>
        <ecNumber evidence="4 6">3.1.1.31</ecNumber>
    </recommendedName>
</protein>
<dbReference type="GO" id="GO:0017057">
    <property type="term" value="F:6-phosphogluconolactonase activity"/>
    <property type="evidence" value="ECO:0007669"/>
    <property type="project" value="UniProtKB-UniRule"/>
</dbReference>
<proteinExistence type="inferred from homology"/>
<evidence type="ECO:0000256" key="4">
    <source>
        <dbReference type="ARBA" id="ARBA00013198"/>
    </source>
</evidence>
<dbReference type="GO" id="GO:0006098">
    <property type="term" value="P:pentose-phosphate shunt"/>
    <property type="evidence" value="ECO:0007669"/>
    <property type="project" value="InterPro"/>
</dbReference>
<dbReference type="CDD" id="cd01400">
    <property type="entry name" value="6PGL"/>
    <property type="match status" value="1"/>
</dbReference>
<evidence type="ECO:0000256" key="6">
    <source>
        <dbReference type="RuleBase" id="RU365095"/>
    </source>
</evidence>
<comment type="function">
    <text evidence="6">Hydrolysis of 6-phosphogluconolactone to 6-phosphogluconate.</text>
</comment>
<reference evidence="8" key="1">
    <citation type="submission" date="2021-12" db="EMBL/GenBank/DDBJ databases">
        <authorList>
            <person name="King R."/>
        </authorList>
    </citation>
    <scope>NUCLEOTIDE SEQUENCE</scope>
</reference>
<accession>A0A9P0AQG3</accession>
<dbReference type="SUPFAM" id="SSF100950">
    <property type="entry name" value="NagB/RpiA/CoA transferase-like"/>
    <property type="match status" value="1"/>
</dbReference>
<dbReference type="Gene3D" id="3.40.50.1360">
    <property type="match status" value="1"/>
</dbReference>
<evidence type="ECO:0000256" key="5">
    <source>
        <dbReference type="ARBA" id="ARBA00022801"/>
    </source>
</evidence>
<keyword evidence="5 6" id="KW-0378">Hydrolase</keyword>
<dbReference type="EMBL" id="OV121132">
    <property type="protein sequence ID" value="CAH0546115.1"/>
    <property type="molecule type" value="Genomic_DNA"/>
</dbReference>
<dbReference type="PANTHER" id="PTHR11054">
    <property type="entry name" value="6-PHOSPHOGLUCONOLACTONASE"/>
    <property type="match status" value="1"/>
</dbReference>
<dbReference type="InterPro" id="IPR037171">
    <property type="entry name" value="NagB/RpiA_transferase-like"/>
</dbReference>
<dbReference type="EC" id="3.1.1.31" evidence="4 6"/>
<evidence type="ECO:0000313" key="9">
    <source>
        <dbReference type="Proteomes" id="UP001154078"/>
    </source>
</evidence>
<feature type="domain" description="Glucosamine/galactosamine-6-phosphate isomerase" evidence="7">
    <location>
        <begin position="8"/>
        <end position="225"/>
    </location>
</feature>
<dbReference type="InterPro" id="IPR005900">
    <property type="entry name" value="6-phosphogluconolactonase_DevB"/>
</dbReference>
<gene>
    <name evidence="8" type="ORF">MELIAE_LOCUS355</name>
</gene>
<name>A0A9P0AQG3_BRAAE</name>
<dbReference type="InterPro" id="IPR006148">
    <property type="entry name" value="Glc/Gal-6P_isomerase"/>
</dbReference>
<dbReference type="GO" id="GO:0005975">
    <property type="term" value="P:carbohydrate metabolic process"/>
    <property type="evidence" value="ECO:0007669"/>
    <property type="project" value="UniProtKB-UniRule"/>
</dbReference>
<evidence type="ECO:0000256" key="3">
    <source>
        <dbReference type="ARBA" id="ARBA00010662"/>
    </source>
</evidence>
<comment type="catalytic activity">
    <reaction evidence="1 6">
        <text>6-phospho-D-glucono-1,5-lactone + H2O = 6-phospho-D-gluconate + H(+)</text>
        <dbReference type="Rhea" id="RHEA:12556"/>
        <dbReference type="ChEBI" id="CHEBI:15377"/>
        <dbReference type="ChEBI" id="CHEBI:15378"/>
        <dbReference type="ChEBI" id="CHEBI:57955"/>
        <dbReference type="ChEBI" id="CHEBI:58759"/>
        <dbReference type="EC" id="3.1.1.31"/>
    </reaction>
</comment>
<evidence type="ECO:0000256" key="2">
    <source>
        <dbReference type="ARBA" id="ARBA00004961"/>
    </source>
</evidence>
<dbReference type="Proteomes" id="UP001154078">
    <property type="component" value="Chromosome 1"/>
</dbReference>
<dbReference type="PANTHER" id="PTHR11054:SF0">
    <property type="entry name" value="6-PHOSPHOGLUCONOLACTONASE"/>
    <property type="match status" value="1"/>
</dbReference>
<dbReference type="InterPro" id="IPR039104">
    <property type="entry name" value="6PGL"/>
</dbReference>
<keyword evidence="9" id="KW-1185">Reference proteome</keyword>
<organism evidence="8 9">
    <name type="scientific">Brassicogethes aeneus</name>
    <name type="common">Rape pollen beetle</name>
    <name type="synonym">Meligethes aeneus</name>
    <dbReference type="NCBI Taxonomy" id="1431903"/>
    <lineage>
        <taxon>Eukaryota</taxon>
        <taxon>Metazoa</taxon>
        <taxon>Ecdysozoa</taxon>
        <taxon>Arthropoda</taxon>
        <taxon>Hexapoda</taxon>
        <taxon>Insecta</taxon>
        <taxon>Pterygota</taxon>
        <taxon>Neoptera</taxon>
        <taxon>Endopterygota</taxon>
        <taxon>Coleoptera</taxon>
        <taxon>Polyphaga</taxon>
        <taxon>Cucujiformia</taxon>
        <taxon>Nitidulidae</taxon>
        <taxon>Meligethinae</taxon>
        <taxon>Brassicogethes</taxon>
    </lineage>
</organism>
<dbReference type="AlphaFoldDB" id="A0A9P0AQG3"/>
<evidence type="ECO:0000313" key="8">
    <source>
        <dbReference type="EMBL" id="CAH0546115.1"/>
    </source>
</evidence>
<sequence>MSIIVTQDRDEVITKLTQLIAHTANVSIEKNGTFYLGVSGGSVATFLSIGLPKITTDFEKWKIFFCDERLVPVDNPDSTFGFYKKHLIGASNIALKESNFVQVLQGVTATEAASDYARKIAECFPNNDPKFDMLLLGMGPDGHTCSLFPGHPLSEDTTRLVAAITDSPKPPAERITMTFRVINKAKNCVFAMCGKEKADMVKRILVDKEDLPSTRVKPTSGELFWIVDKEAAQFLDNN</sequence>